<reference evidence="1 2" key="1">
    <citation type="submission" date="2021-06" db="EMBL/GenBank/DDBJ databases">
        <authorList>
            <person name="Kallberg Y."/>
            <person name="Tangrot J."/>
            <person name="Rosling A."/>
        </authorList>
    </citation>
    <scope>NUCLEOTIDE SEQUENCE [LARGE SCALE GENOMIC DNA]</scope>
    <source>
        <strain evidence="1 2">120-4 pot B 10/14</strain>
    </source>
</reference>
<dbReference type="PANTHER" id="PTHR18901:SF38">
    <property type="entry name" value="PSEUDOURIDINE-5'-PHOSPHATASE"/>
    <property type="match status" value="1"/>
</dbReference>
<dbReference type="Gene3D" id="3.40.50.1000">
    <property type="entry name" value="HAD superfamily/HAD-like"/>
    <property type="match status" value="1"/>
</dbReference>
<evidence type="ECO:0000313" key="2">
    <source>
        <dbReference type="Proteomes" id="UP000789901"/>
    </source>
</evidence>
<accession>A0ABN7WP76</accession>
<organism evidence="1 2">
    <name type="scientific">Gigaspora margarita</name>
    <dbReference type="NCBI Taxonomy" id="4874"/>
    <lineage>
        <taxon>Eukaryota</taxon>
        <taxon>Fungi</taxon>
        <taxon>Fungi incertae sedis</taxon>
        <taxon>Mucoromycota</taxon>
        <taxon>Glomeromycotina</taxon>
        <taxon>Glomeromycetes</taxon>
        <taxon>Diversisporales</taxon>
        <taxon>Gigasporaceae</taxon>
        <taxon>Gigaspora</taxon>
    </lineage>
</organism>
<dbReference type="EMBL" id="CAJVQB010055123">
    <property type="protein sequence ID" value="CAG8837118.1"/>
    <property type="molecule type" value="Genomic_DNA"/>
</dbReference>
<dbReference type="InterPro" id="IPR023214">
    <property type="entry name" value="HAD_sf"/>
</dbReference>
<name>A0ABN7WP76_GIGMA</name>
<dbReference type="InterPro" id="IPR036412">
    <property type="entry name" value="HAD-like_sf"/>
</dbReference>
<proteinExistence type="predicted"/>
<dbReference type="PANTHER" id="PTHR18901">
    <property type="entry name" value="2-DEOXYGLUCOSE-6-PHOSPHATE PHOSPHATASE 2"/>
    <property type="match status" value="1"/>
</dbReference>
<sequence length="181" mass="21265">TFEKLKVNYKWSDHATQLGKTRKESNTILVDIINKSNGCCIKVDDFEKIRNEFKPKFDNLELIQFVKEFVESLQKTGVTIVVIKAVLECISLTPKECLVFEDSPHGVHLALSQNIEVIWVQDKLMEEYFKSYKNLYEHNNVYIFSSFKDNQLDVDQAIPCITFCIQDLYLFQLKRKETLKR</sequence>
<comment type="caution">
    <text evidence="1">The sequence shown here is derived from an EMBL/GenBank/DDBJ whole genome shotgun (WGS) entry which is preliminary data.</text>
</comment>
<gene>
    <name evidence="1" type="ORF">GMARGA_LOCUS33356</name>
</gene>
<evidence type="ECO:0000313" key="1">
    <source>
        <dbReference type="EMBL" id="CAG8837118.1"/>
    </source>
</evidence>
<feature type="non-terminal residue" evidence="1">
    <location>
        <position position="1"/>
    </location>
</feature>
<protein>
    <submittedName>
        <fullName evidence="1">33183_t:CDS:1</fullName>
    </submittedName>
</protein>
<dbReference type="Proteomes" id="UP000789901">
    <property type="component" value="Unassembled WGS sequence"/>
</dbReference>
<dbReference type="SUPFAM" id="SSF56784">
    <property type="entry name" value="HAD-like"/>
    <property type="match status" value="1"/>
</dbReference>
<keyword evidence="2" id="KW-1185">Reference proteome</keyword>